<reference evidence="8" key="1">
    <citation type="submission" date="2025-08" db="UniProtKB">
        <authorList>
            <consortium name="RefSeq"/>
        </authorList>
    </citation>
    <scope>IDENTIFICATION</scope>
</reference>
<dbReference type="STRING" id="4432.A0A1U8A4W3"/>
<dbReference type="PROSITE" id="PS01214">
    <property type="entry name" value="UPF0016"/>
    <property type="match status" value="1"/>
</dbReference>
<dbReference type="GO" id="GO:0071421">
    <property type="term" value="P:manganese ion transmembrane transport"/>
    <property type="evidence" value="ECO:0000318"/>
    <property type="project" value="GO_Central"/>
</dbReference>
<dbReference type="GO" id="GO:0009535">
    <property type="term" value="C:chloroplast thylakoid membrane"/>
    <property type="evidence" value="ECO:0000318"/>
    <property type="project" value="GO_Central"/>
</dbReference>
<evidence type="ECO:0000256" key="2">
    <source>
        <dbReference type="ARBA" id="ARBA00009190"/>
    </source>
</evidence>
<evidence type="ECO:0000256" key="1">
    <source>
        <dbReference type="ARBA" id="ARBA00004141"/>
    </source>
</evidence>
<dbReference type="PANTHER" id="PTHR12608">
    <property type="entry name" value="TRANSMEMBRANE PROTEIN HTP-1 RELATED"/>
    <property type="match status" value="1"/>
</dbReference>
<keyword evidence="5 6" id="KW-0472">Membrane</keyword>
<dbReference type="eggNOG" id="KOG2881">
    <property type="taxonomic scope" value="Eukaryota"/>
</dbReference>
<evidence type="ECO:0000313" key="8">
    <source>
        <dbReference type="RefSeq" id="XP_010261442.1"/>
    </source>
</evidence>
<organism evidence="7 8">
    <name type="scientific">Nelumbo nucifera</name>
    <name type="common">Sacred lotus</name>
    <dbReference type="NCBI Taxonomy" id="4432"/>
    <lineage>
        <taxon>Eukaryota</taxon>
        <taxon>Viridiplantae</taxon>
        <taxon>Streptophyta</taxon>
        <taxon>Embryophyta</taxon>
        <taxon>Tracheophyta</taxon>
        <taxon>Spermatophyta</taxon>
        <taxon>Magnoliopsida</taxon>
        <taxon>Proteales</taxon>
        <taxon>Nelumbonaceae</taxon>
        <taxon>Nelumbo</taxon>
    </lineage>
</organism>
<dbReference type="InterPro" id="IPR001727">
    <property type="entry name" value="GDT1-like"/>
</dbReference>
<dbReference type="OMA" id="TRNYKRC"/>
<keyword evidence="3 6" id="KW-0812">Transmembrane</keyword>
<dbReference type="GO" id="GO:0032468">
    <property type="term" value="P:Golgi calcium ion homeostasis"/>
    <property type="evidence" value="ECO:0000318"/>
    <property type="project" value="GO_Central"/>
</dbReference>
<dbReference type="OrthoDB" id="442680at2759"/>
<dbReference type="GO" id="GO:0070588">
    <property type="term" value="P:calcium ion transmembrane transport"/>
    <property type="evidence" value="ECO:0000318"/>
    <property type="project" value="GO_Central"/>
</dbReference>
<dbReference type="FunCoup" id="A0A1U8A4W3">
    <property type="interactions" value="793"/>
</dbReference>
<comment type="subcellular location">
    <subcellularLocation>
        <location evidence="1">Membrane</location>
        <topology evidence="1">Multi-pass membrane protein</topology>
    </subcellularLocation>
</comment>
<dbReference type="AlphaFoldDB" id="A0A1U8A4W3"/>
<dbReference type="GO" id="GO:0032472">
    <property type="term" value="P:Golgi calcium ion transport"/>
    <property type="evidence" value="ECO:0000318"/>
    <property type="project" value="GO_Central"/>
</dbReference>
<dbReference type="Proteomes" id="UP000189703">
    <property type="component" value="Unplaced"/>
</dbReference>
<dbReference type="KEGG" id="nnu:104600277"/>
<evidence type="ECO:0000256" key="6">
    <source>
        <dbReference type="SAM" id="Phobius"/>
    </source>
</evidence>
<proteinExistence type="inferred from homology"/>
<feature type="transmembrane region" description="Helical" evidence="6">
    <location>
        <begin position="347"/>
        <end position="372"/>
    </location>
</feature>
<dbReference type="GO" id="GO:0005794">
    <property type="term" value="C:Golgi apparatus"/>
    <property type="evidence" value="ECO:0000318"/>
    <property type="project" value="GO_Central"/>
</dbReference>
<keyword evidence="4 6" id="KW-1133">Transmembrane helix</keyword>
<dbReference type="Pfam" id="PF01169">
    <property type="entry name" value="GDT1"/>
    <property type="match status" value="2"/>
</dbReference>
<keyword evidence="7" id="KW-1185">Reference proteome</keyword>
<dbReference type="InterPro" id="IPR049555">
    <property type="entry name" value="GDT1-like_CS"/>
</dbReference>
<feature type="transmembrane region" description="Helical" evidence="6">
    <location>
        <begin position="303"/>
        <end position="327"/>
    </location>
</feature>
<sequence>MQTLTPSAIVFKTHLQPSCPKPLRFYHVSSLSPSIPDSRRKNPLQSSRNPCTVFPRFSSQWTRHKNLGDQWLGNFQTSSSNAGCTESKFPDGRSCNGTSKLMQFQDDFVVLGKSPVEITSTSEDCMPTSSFKHALPISDSFFHGSLKFALLLGLFTFQGSETAVAALEIASGLQSVPFLGDLGDISTGFTSAFLLIFFSELGDKTFFIAALLAARSSGAIVFIGTYGALVAMTIISVVLGRTFHYVDGILPFRFGETDLPIDDIAAVCLLAYFGITTLLDTASDDGLKADEEQKEAEIAVSRFSGNGAGMVAAANTIISTFALVFIAEWGDKSFFSTVALAAASSPLGVIAGSLAGHAIATLIAVLGGALLGTFLSEKVVAYAGGILFLVFAAVTLVEIVS</sequence>
<protein>
    <submittedName>
        <fullName evidence="8">GDT1-like protein 1, chloroplastic isoform X1</fullName>
    </submittedName>
</protein>
<evidence type="ECO:0000256" key="4">
    <source>
        <dbReference type="ARBA" id="ARBA00022989"/>
    </source>
</evidence>
<dbReference type="GO" id="GO:0015085">
    <property type="term" value="F:calcium ion transmembrane transporter activity"/>
    <property type="evidence" value="ECO:0000318"/>
    <property type="project" value="GO_Central"/>
</dbReference>
<evidence type="ECO:0000313" key="7">
    <source>
        <dbReference type="Proteomes" id="UP000189703"/>
    </source>
</evidence>
<accession>A0A1U8A4W3</accession>
<evidence type="ECO:0000256" key="3">
    <source>
        <dbReference type="ARBA" id="ARBA00022692"/>
    </source>
</evidence>
<dbReference type="GO" id="GO:0005384">
    <property type="term" value="F:manganese ion transmembrane transporter activity"/>
    <property type="evidence" value="ECO:0000318"/>
    <property type="project" value="GO_Central"/>
</dbReference>
<feature type="transmembrane region" description="Helical" evidence="6">
    <location>
        <begin position="379"/>
        <end position="400"/>
    </location>
</feature>
<gene>
    <name evidence="8" type="primary">LOC104600277</name>
</gene>
<dbReference type="InParanoid" id="A0A1U8A4W3"/>
<dbReference type="GeneID" id="104600277"/>
<comment type="similarity">
    <text evidence="2">Belongs to the GDT1 family.</text>
</comment>
<dbReference type="RefSeq" id="XP_010261442.1">
    <property type="nucleotide sequence ID" value="XM_010263140.2"/>
</dbReference>
<evidence type="ECO:0000256" key="5">
    <source>
        <dbReference type="ARBA" id="ARBA00023136"/>
    </source>
</evidence>
<dbReference type="PANTHER" id="PTHR12608:SF6">
    <property type="entry name" value="PROTEIN PAM71, CHLOROPLASTIC"/>
    <property type="match status" value="1"/>
</dbReference>
<name>A0A1U8A4W3_NELNU</name>
<feature type="transmembrane region" description="Helical" evidence="6">
    <location>
        <begin position="219"/>
        <end position="244"/>
    </location>
</feature>